<dbReference type="InterPro" id="IPR051453">
    <property type="entry name" value="MBL_Glyoxalase_II"/>
</dbReference>
<organism evidence="3 5">
    <name type="scientific">Brevibacterium casei</name>
    <dbReference type="NCBI Taxonomy" id="33889"/>
    <lineage>
        <taxon>Bacteria</taxon>
        <taxon>Bacillati</taxon>
        <taxon>Actinomycetota</taxon>
        <taxon>Actinomycetes</taxon>
        <taxon>Micrococcales</taxon>
        <taxon>Brevibacteriaceae</taxon>
        <taxon>Brevibacterium</taxon>
    </lineage>
</organism>
<keyword evidence="3" id="KW-0378">Hydrolase</keyword>
<protein>
    <submittedName>
        <fullName evidence="3">MBL fold metallo-hydrolase</fullName>
    </submittedName>
    <submittedName>
        <fullName evidence="2">Zn-dependent hydrolase</fullName>
    </submittedName>
</protein>
<dbReference type="AlphaFoldDB" id="A0A161RZ25"/>
<dbReference type="EMBL" id="LQQR01000078">
    <property type="protein sequence ID" value="KZE09921.1"/>
    <property type="molecule type" value="Genomic_DNA"/>
</dbReference>
<dbReference type="InterPro" id="IPR036866">
    <property type="entry name" value="RibonucZ/Hydroxyglut_hydro"/>
</dbReference>
<dbReference type="EMBL" id="CP065682">
    <property type="protein sequence ID" value="QPS32535.1"/>
    <property type="molecule type" value="Genomic_DNA"/>
</dbReference>
<dbReference type="PANTHER" id="PTHR46233:SF1">
    <property type="entry name" value="CONSERVED PROTEIN"/>
    <property type="match status" value="1"/>
</dbReference>
<dbReference type="Proteomes" id="UP000076612">
    <property type="component" value="Unassembled WGS sequence"/>
</dbReference>
<evidence type="ECO:0000313" key="3">
    <source>
        <dbReference type="EMBL" id="QPS32535.1"/>
    </source>
</evidence>
<dbReference type="CDD" id="cd06262">
    <property type="entry name" value="metallo-hydrolase-like_MBL-fold"/>
    <property type="match status" value="1"/>
</dbReference>
<evidence type="ECO:0000313" key="4">
    <source>
        <dbReference type="Proteomes" id="UP000076612"/>
    </source>
</evidence>
<sequence>MVNTIEKEHVVVRWISVSEMENNVYLITAKETGAQVLIDAADDIDAIEELLGAGAEDTSATPVLEAIITTHRHWDHIRALPAAAKRHPDAMTIAGAADAAAITEAEGVEIAHTVEHLDVGDFGGFVLQAIALRGHTPGSIALLLRDGGETILFSGDSLFPGGPGKTWSPEDFTSLMDDLEERVFDQLPDDTQVLPGHGAPTTLGAERGQLGKWRERGW</sequence>
<evidence type="ECO:0000259" key="1">
    <source>
        <dbReference type="SMART" id="SM00849"/>
    </source>
</evidence>
<dbReference type="SUPFAM" id="SSF56281">
    <property type="entry name" value="Metallo-hydrolase/oxidoreductase"/>
    <property type="match status" value="1"/>
</dbReference>
<proteinExistence type="predicted"/>
<dbReference type="SMART" id="SM00849">
    <property type="entry name" value="Lactamase_B"/>
    <property type="match status" value="1"/>
</dbReference>
<dbReference type="Proteomes" id="UP000594979">
    <property type="component" value="Chromosome"/>
</dbReference>
<feature type="domain" description="Metallo-beta-lactamase" evidence="1">
    <location>
        <begin position="21"/>
        <end position="197"/>
    </location>
</feature>
<dbReference type="Pfam" id="PF00753">
    <property type="entry name" value="Lactamase_B"/>
    <property type="match status" value="1"/>
</dbReference>
<dbReference type="InterPro" id="IPR001279">
    <property type="entry name" value="Metallo-B-lactamas"/>
</dbReference>
<dbReference type="STRING" id="33889.AVW13_03140"/>
<dbReference type="Gene3D" id="3.60.15.10">
    <property type="entry name" value="Ribonuclease Z/Hydroxyacylglutathione hydrolase-like"/>
    <property type="match status" value="1"/>
</dbReference>
<dbReference type="GO" id="GO:0016787">
    <property type="term" value="F:hydrolase activity"/>
    <property type="evidence" value="ECO:0007669"/>
    <property type="project" value="UniProtKB-KW"/>
</dbReference>
<dbReference type="RefSeq" id="WP_063250954.1">
    <property type="nucleotide sequence ID" value="NZ_CP065682.1"/>
</dbReference>
<reference evidence="3 5" key="3">
    <citation type="submission" date="2020-12" db="EMBL/GenBank/DDBJ databases">
        <title>FDA dAtabase for Regulatory Grade micrObial Sequences (FDA-ARGOS): Supporting development and validation of Infectious Disease Dx tests.</title>
        <authorList>
            <person name="Sproer C."/>
            <person name="Gronow S."/>
            <person name="Severitt S."/>
            <person name="Schroder I."/>
            <person name="Tallon L."/>
            <person name="Sadzewicz L."/>
            <person name="Zhao X."/>
            <person name="Boylan J."/>
            <person name="Ott S."/>
            <person name="Bowen H."/>
            <person name="Vavikolanu K."/>
            <person name="Mehta A."/>
            <person name="Aluvathingal J."/>
            <person name="Nadendla S."/>
            <person name="Lowell S."/>
            <person name="Myers T."/>
            <person name="Yan Y."/>
            <person name="Sichtig H."/>
        </authorList>
    </citation>
    <scope>NUCLEOTIDE SEQUENCE [LARGE SCALE GENOMIC DNA]</scope>
    <source>
        <strain evidence="3 5">FDAARGOS_902</strain>
    </source>
</reference>
<evidence type="ECO:0000313" key="2">
    <source>
        <dbReference type="EMBL" id="KZE09921.1"/>
    </source>
</evidence>
<name>A0A161RZ25_9MICO</name>
<dbReference type="KEGG" id="bcau:I6G59_10965"/>
<gene>
    <name evidence="2" type="ORF">AVW13_03140</name>
    <name evidence="3" type="ORF">I6G59_10965</name>
</gene>
<reference evidence="4" key="1">
    <citation type="submission" date="2016-01" db="EMBL/GenBank/DDBJ databases">
        <title>Draft genome of Chromobacterium sp. F49.</title>
        <authorList>
            <person name="Hong K.W."/>
        </authorList>
    </citation>
    <scope>NUCLEOTIDE SEQUENCE [LARGE SCALE GENOMIC DNA]</scope>
    <source>
        <strain evidence="4">M40</strain>
    </source>
</reference>
<accession>A0A161RZ25</accession>
<dbReference type="PANTHER" id="PTHR46233">
    <property type="entry name" value="HYDROXYACYLGLUTATHIONE HYDROLASE GLOC"/>
    <property type="match status" value="1"/>
</dbReference>
<evidence type="ECO:0000313" key="5">
    <source>
        <dbReference type="Proteomes" id="UP000594979"/>
    </source>
</evidence>
<reference evidence="2" key="2">
    <citation type="submission" date="2016-01" db="EMBL/GenBank/DDBJ databases">
        <authorList>
            <person name="Hong K.W."/>
        </authorList>
    </citation>
    <scope>NUCLEOTIDE SEQUENCE</scope>
    <source>
        <strain evidence="2">M40</strain>
    </source>
</reference>